<gene>
    <name evidence="1" type="ORF">TBIB3V08_LOCUS6921</name>
</gene>
<evidence type="ECO:0000313" key="1">
    <source>
        <dbReference type="EMBL" id="CAD7444546.1"/>
    </source>
</evidence>
<sequence length="245" mass="27165">MPGRSGFDELVQSTGTIGYRVNKSEKESACVRCDARALIDARGGWGPSAHVTQMTSPVLASVVLTDSSQLTSDGFEKPPDQIMLPQQHGDSSTSRLVRSLEFPACLRYKLRLISSDMRRSSSRSVRVSGVDSVECYVCSWSQYETDIHDTCSFENFDPLRVRTHECQNGCEVVTRRDSNGELDIQYRNCITRNQVTYSHTIVTSNHTKEDIYTCNHQLCNSARAHSSGALTLLVAGWACAMLTAL</sequence>
<dbReference type="EMBL" id="OD566735">
    <property type="protein sequence ID" value="CAD7444546.1"/>
    <property type="molecule type" value="Genomic_DNA"/>
</dbReference>
<proteinExistence type="predicted"/>
<accession>A0A7R9I1W8</accession>
<organism evidence="1">
    <name type="scientific">Timema bartmani</name>
    <dbReference type="NCBI Taxonomy" id="61472"/>
    <lineage>
        <taxon>Eukaryota</taxon>
        <taxon>Metazoa</taxon>
        <taxon>Ecdysozoa</taxon>
        <taxon>Arthropoda</taxon>
        <taxon>Hexapoda</taxon>
        <taxon>Insecta</taxon>
        <taxon>Pterygota</taxon>
        <taxon>Neoptera</taxon>
        <taxon>Polyneoptera</taxon>
        <taxon>Phasmatodea</taxon>
        <taxon>Timematodea</taxon>
        <taxon>Timematoidea</taxon>
        <taxon>Timematidae</taxon>
        <taxon>Timema</taxon>
    </lineage>
</organism>
<protein>
    <submittedName>
        <fullName evidence="1">Uncharacterized protein</fullName>
    </submittedName>
</protein>
<name>A0A7R9I1W8_9NEOP</name>
<dbReference type="AlphaFoldDB" id="A0A7R9I1W8"/>
<reference evidence="1" key="1">
    <citation type="submission" date="2020-11" db="EMBL/GenBank/DDBJ databases">
        <authorList>
            <person name="Tran Van P."/>
        </authorList>
    </citation>
    <scope>NUCLEOTIDE SEQUENCE</scope>
</reference>